<keyword evidence="2" id="KW-1185">Reference proteome</keyword>
<evidence type="ECO:0000313" key="2">
    <source>
        <dbReference type="Proteomes" id="UP000000995"/>
    </source>
</evidence>
<proteinExistence type="predicted"/>
<sequence>MKRFIVFAYDHDYPGGGWNDFKDSFDEFGAADQEARRQIAKCGGYKDYAQIVDTVSGRVWEYELHIDR</sequence>
<dbReference type="RefSeq" id="NP_944372.1">
    <property type="nucleotide sequence ID" value="NC_005263.2"/>
</dbReference>
<dbReference type="EMBL" id="AY369265">
    <property type="protein sequence ID" value="AAQ73410.1"/>
    <property type="molecule type" value="Genomic_DNA"/>
</dbReference>
<gene>
    <name evidence="1" type="primary">Bcep1-64</name>
</gene>
<protein>
    <submittedName>
        <fullName evidence="1">Gp64</fullName>
    </submittedName>
</protein>
<evidence type="ECO:0000313" key="1">
    <source>
        <dbReference type="EMBL" id="AAQ73410.1"/>
    </source>
</evidence>
<name>Q6UIW8_9CAUD</name>
<dbReference type="GeneID" id="2657411"/>
<accession>Q6UIW8</accession>
<organism evidence="1 2">
    <name type="scientific">Burkholderia phage Bcep1</name>
    <dbReference type="NCBI Taxonomy" id="2883943"/>
    <lineage>
        <taxon>Viruses</taxon>
        <taxon>Duplodnaviria</taxon>
        <taxon>Heunggongvirae</taxon>
        <taxon>Uroviricota</taxon>
        <taxon>Caudoviricetes</taxon>
        <taxon>Naesvirus</taxon>
        <taxon>Naesvirus bcep1</taxon>
    </lineage>
</organism>
<dbReference type="KEGG" id="vg:2657411"/>
<reference evidence="1 2" key="1">
    <citation type="journal article" date="2006" name="J. Bacteriol.">
        <title>Divergence and mosaicism among virulent soil phages of the Burkholderia cepacia complex.</title>
        <authorList>
            <person name="Summer E.J."/>
            <person name="Gonzalez C.F."/>
            <person name="Bomer M."/>
            <person name="Carlile T."/>
            <person name="Embry A."/>
            <person name="Kucherka A.M."/>
            <person name="Lee J."/>
            <person name="Mebane L."/>
            <person name="Morrison W.C."/>
            <person name="Mark L."/>
            <person name="King M.D."/>
            <person name="LiPuma J.J."/>
            <person name="Vidaver A.K."/>
            <person name="Young R."/>
        </authorList>
    </citation>
    <scope>NUCLEOTIDE SEQUENCE</scope>
</reference>
<dbReference type="Proteomes" id="UP000000995">
    <property type="component" value="Genome"/>
</dbReference>